<keyword evidence="2" id="KW-1185">Reference proteome</keyword>
<dbReference type="AlphaFoldDB" id="A0ABD0M4G3"/>
<comment type="caution">
    <text evidence="1">The sequence shown here is derived from an EMBL/GenBank/DDBJ whole genome shotgun (WGS) entry which is preliminary data.</text>
</comment>
<accession>A0ABD0M4G3</accession>
<name>A0ABD0M4G3_9CAEN</name>
<organism evidence="1 2">
    <name type="scientific">Batillaria attramentaria</name>
    <dbReference type="NCBI Taxonomy" id="370345"/>
    <lineage>
        <taxon>Eukaryota</taxon>
        <taxon>Metazoa</taxon>
        <taxon>Spiralia</taxon>
        <taxon>Lophotrochozoa</taxon>
        <taxon>Mollusca</taxon>
        <taxon>Gastropoda</taxon>
        <taxon>Caenogastropoda</taxon>
        <taxon>Sorbeoconcha</taxon>
        <taxon>Cerithioidea</taxon>
        <taxon>Batillariidae</taxon>
        <taxon>Batillaria</taxon>
    </lineage>
</organism>
<proteinExistence type="predicted"/>
<evidence type="ECO:0000313" key="1">
    <source>
        <dbReference type="EMBL" id="KAK7506278.1"/>
    </source>
</evidence>
<evidence type="ECO:0000313" key="2">
    <source>
        <dbReference type="Proteomes" id="UP001519460"/>
    </source>
</evidence>
<gene>
    <name evidence="1" type="ORF">BaRGS_00002390</name>
</gene>
<dbReference type="EMBL" id="JACVVK020000007">
    <property type="protein sequence ID" value="KAK7506278.1"/>
    <property type="molecule type" value="Genomic_DNA"/>
</dbReference>
<reference evidence="1 2" key="1">
    <citation type="journal article" date="2023" name="Sci. Data">
        <title>Genome assembly of the Korean intertidal mud-creeper Batillaria attramentaria.</title>
        <authorList>
            <person name="Patra A.K."/>
            <person name="Ho P.T."/>
            <person name="Jun S."/>
            <person name="Lee S.J."/>
            <person name="Kim Y."/>
            <person name="Won Y.J."/>
        </authorList>
    </citation>
    <scope>NUCLEOTIDE SEQUENCE [LARGE SCALE GENOMIC DNA]</scope>
    <source>
        <strain evidence="1">Wonlab-2016</strain>
    </source>
</reference>
<protein>
    <submittedName>
        <fullName evidence="1">Uncharacterized protein</fullName>
    </submittedName>
</protein>
<dbReference type="Proteomes" id="UP001519460">
    <property type="component" value="Unassembled WGS sequence"/>
</dbReference>
<feature type="non-terminal residue" evidence="1">
    <location>
        <position position="1"/>
    </location>
</feature>
<sequence length="69" mass="8011">RQNPVHIIHNLPLLSQNTYNSADRQYQPALGRQSRLTCCAHVQYMGWPCLTNLTEVEFTTRVWRGGLKK</sequence>